<keyword evidence="1" id="KW-0240">DNA-directed RNA polymerase</keyword>
<evidence type="ECO:0000313" key="1">
    <source>
        <dbReference type="EMBL" id="DAD93532.1"/>
    </source>
</evidence>
<organism evidence="1">
    <name type="scientific">Siphoviridae sp. ctB9N2</name>
    <dbReference type="NCBI Taxonomy" id="2826188"/>
    <lineage>
        <taxon>Viruses</taxon>
        <taxon>Duplodnaviria</taxon>
        <taxon>Heunggongvirae</taxon>
        <taxon>Uroviricota</taxon>
        <taxon>Caudoviricetes</taxon>
    </lineage>
</organism>
<dbReference type="GO" id="GO:0000428">
    <property type="term" value="C:DNA-directed RNA polymerase complex"/>
    <property type="evidence" value="ECO:0007669"/>
    <property type="project" value="UniProtKB-KW"/>
</dbReference>
<dbReference type="EMBL" id="BK015161">
    <property type="protein sequence ID" value="DAD93532.1"/>
    <property type="molecule type" value="Genomic_DNA"/>
</dbReference>
<name>A0A8S5NGQ1_9CAUD</name>
<keyword evidence="1" id="KW-0804">Transcription</keyword>
<sequence>MKIYKNPWVSRESYFVKTGAAKSAKMEAAKSTGYSVDFWDGKWKVHKATYYNKSLAEMPVVCENKVSIQAVIGKAVLDAVHGFAGGGKSDGEETPQAGWLPVYESEITGWDPALAGRDPIGGYVCSKCGYEAVYDCNDEYVLSNYCPGCGARMAGGTE</sequence>
<reference evidence="1" key="1">
    <citation type="journal article" date="2021" name="Proc. Natl. Acad. Sci. U.S.A.">
        <title>A Catalog of Tens of Thousands of Viruses from Human Metagenomes Reveals Hidden Associations with Chronic Diseases.</title>
        <authorList>
            <person name="Tisza M.J."/>
            <person name="Buck C.B."/>
        </authorList>
    </citation>
    <scope>NUCLEOTIDE SEQUENCE</scope>
    <source>
        <strain evidence="1">CtB9N2</strain>
    </source>
</reference>
<protein>
    <submittedName>
        <fullName evidence="1">DNA-directed RNA polymerase</fullName>
    </submittedName>
</protein>
<proteinExistence type="predicted"/>
<accession>A0A8S5NGQ1</accession>